<dbReference type="SUPFAM" id="SSF75005">
    <property type="entry name" value="Arabinanase/levansucrase/invertase"/>
    <property type="match status" value="1"/>
</dbReference>
<name>A0A9P7MQR3_9HYPO</name>
<evidence type="ECO:0000256" key="1">
    <source>
        <dbReference type="ARBA" id="ARBA00009865"/>
    </source>
</evidence>
<proteinExistence type="inferred from homology"/>
<evidence type="ECO:0000256" key="8">
    <source>
        <dbReference type="SAM" id="SignalP"/>
    </source>
</evidence>
<dbReference type="PANTHER" id="PTHR43772:SF2">
    <property type="entry name" value="PUTATIVE (AFU_ORTHOLOGUE AFUA_2G04480)-RELATED"/>
    <property type="match status" value="1"/>
</dbReference>
<evidence type="ECO:0000313" key="10">
    <source>
        <dbReference type="Proteomes" id="UP000784919"/>
    </source>
</evidence>
<dbReference type="PANTHER" id="PTHR43772">
    <property type="entry name" value="ENDO-1,4-BETA-XYLANASE"/>
    <property type="match status" value="1"/>
</dbReference>
<dbReference type="OrthoDB" id="5211809at2759"/>
<sequence>MAVTRLSFGRLFNIFLLLSVADCQIPFVSDGNPILSNGTYYTADPGPIVVNGSLYIIAGHDSAPRDDNNFIINHWHLLASDDPNPAGGKWKMYPDFVAPHTVFRWADTAAAYASQIVLGPDGGYYLYSPVSQSKTNSSDPFGIGVARADKIEGPYVDHHPRGPIVSQSYPAPGNDIENIDPTVLVDNDRVFMYWGTFGELRGVELDKKDMSTFVGDIVTVTSLNGFFEAAWLMKRGETYYMIYAANNVGKECTPTLYHACLAYGTSSGPLGPWTYRGVILGIVSSTTSHSGAVAIKDQWYLVYHTADAHGGGNFRRSVAFDKMDFDDSTSPPRIRPVQQTHRPEPAPKSTYQRQQLAVASSSPPCIDRYWIEAVHDQKIPNNPLPPEYWSTYSDDGNIPVQSTVTYSWETEQELNGVGMSFFADSPAGSVEGVAPPTEWFVEYKNNNGSWTAVRNSTGYSTQVTTHPKTTNFDVIKTKGLRATLRAPTNGTWTAGVGIKEWLVFSTTKAVV</sequence>
<evidence type="ECO:0000256" key="7">
    <source>
        <dbReference type="SAM" id="MobiDB-lite"/>
    </source>
</evidence>
<protein>
    <recommendedName>
        <fullName evidence="11">Glycosyl hydrolase family 43 protein</fullName>
    </recommendedName>
</protein>
<evidence type="ECO:0000256" key="3">
    <source>
        <dbReference type="ARBA" id="ARBA00023277"/>
    </source>
</evidence>
<dbReference type="InterPro" id="IPR006710">
    <property type="entry name" value="Glyco_hydro_43"/>
</dbReference>
<reference evidence="9" key="1">
    <citation type="journal article" date="2020" name="bioRxiv">
        <title>Whole genome comparisons of ergot fungi reveals the divergence and evolution of species within the genus Claviceps are the result of varying mechanisms driving genome evolution and host range expansion.</title>
        <authorList>
            <person name="Wyka S.A."/>
            <person name="Mondo S.J."/>
            <person name="Liu M."/>
            <person name="Dettman J."/>
            <person name="Nalam V."/>
            <person name="Broders K.D."/>
        </authorList>
    </citation>
    <scope>NUCLEOTIDE SEQUENCE</scope>
    <source>
        <strain evidence="9">CCC 1102</strain>
    </source>
</reference>
<comment type="caution">
    <text evidence="9">The sequence shown here is derived from an EMBL/GenBank/DDBJ whole genome shotgun (WGS) entry which is preliminary data.</text>
</comment>
<evidence type="ECO:0000256" key="2">
    <source>
        <dbReference type="ARBA" id="ARBA00022801"/>
    </source>
</evidence>
<dbReference type="Gene3D" id="2.115.10.20">
    <property type="entry name" value="Glycosyl hydrolase domain, family 43"/>
    <property type="match status" value="1"/>
</dbReference>
<dbReference type="EMBL" id="SRPS01000134">
    <property type="protein sequence ID" value="KAG5966507.1"/>
    <property type="molecule type" value="Genomic_DNA"/>
</dbReference>
<dbReference type="GO" id="GO:0005975">
    <property type="term" value="P:carbohydrate metabolic process"/>
    <property type="evidence" value="ECO:0007669"/>
    <property type="project" value="InterPro"/>
</dbReference>
<organism evidence="9 10">
    <name type="scientific">Claviceps arundinis</name>
    <dbReference type="NCBI Taxonomy" id="1623583"/>
    <lineage>
        <taxon>Eukaryota</taxon>
        <taxon>Fungi</taxon>
        <taxon>Dikarya</taxon>
        <taxon>Ascomycota</taxon>
        <taxon>Pezizomycotina</taxon>
        <taxon>Sordariomycetes</taxon>
        <taxon>Hypocreomycetidae</taxon>
        <taxon>Hypocreales</taxon>
        <taxon>Clavicipitaceae</taxon>
        <taxon>Claviceps</taxon>
    </lineage>
</organism>
<evidence type="ECO:0000313" key="9">
    <source>
        <dbReference type="EMBL" id="KAG5966507.1"/>
    </source>
</evidence>
<dbReference type="Proteomes" id="UP000784919">
    <property type="component" value="Unassembled WGS sequence"/>
</dbReference>
<dbReference type="Gene3D" id="2.60.120.260">
    <property type="entry name" value="Galactose-binding domain-like"/>
    <property type="match status" value="1"/>
</dbReference>
<keyword evidence="8" id="KW-0732">Signal</keyword>
<evidence type="ECO:0000256" key="5">
    <source>
        <dbReference type="PIRSR" id="PIRSR606710-2"/>
    </source>
</evidence>
<feature type="region of interest" description="Disordered" evidence="7">
    <location>
        <begin position="324"/>
        <end position="352"/>
    </location>
</feature>
<dbReference type="InterPro" id="IPR023296">
    <property type="entry name" value="Glyco_hydro_beta-prop_sf"/>
</dbReference>
<feature type="chain" id="PRO_5040192060" description="Glycosyl hydrolase family 43 protein" evidence="8">
    <location>
        <begin position="24"/>
        <end position="511"/>
    </location>
</feature>
<feature type="site" description="Important for catalytic activity, responsible for pKa modulation of the active site Glu and correct orientation of both the proton donor and substrate" evidence="5">
    <location>
        <position position="180"/>
    </location>
</feature>
<evidence type="ECO:0000256" key="6">
    <source>
        <dbReference type="RuleBase" id="RU361187"/>
    </source>
</evidence>
<keyword evidence="4 6" id="KW-0326">Glycosidase</keyword>
<accession>A0A9P7MQR3</accession>
<dbReference type="CDD" id="cd08990">
    <property type="entry name" value="GH43_AXH_like"/>
    <property type="match status" value="1"/>
</dbReference>
<keyword evidence="2 6" id="KW-0378">Hydrolase</keyword>
<dbReference type="GO" id="GO:0004553">
    <property type="term" value="F:hydrolase activity, hydrolyzing O-glycosyl compounds"/>
    <property type="evidence" value="ECO:0007669"/>
    <property type="project" value="InterPro"/>
</dbReference>
<feature type="signal peptide" evidence="8">
    <location>
        <begin position="1"/>
        <end position="23"/>
    </location>
</feature>
<dbReference type="Pfam" id="PF04616">
    <property type="entry name" value="Glyco_hydro_43"/>
    <property type="match status" value="1"/>
</dbReference>
<dbReference type="InterPro" id="IPR052176">
    <property type="entry name" value="Glycosyl_Hydrlase_43_Enz"/>
</dbReference>
<evidence type="ECO:0008006" key="11">
    <source>
        <dbReference type="Google" id="ProtNLM"/>
    </source>
</evidence>
<dbReference type="AlphaFoldDB" id="A0A9P7MQR3"/>
<comment type="similarity">
    <text evidence="1 6">Belongs to the glycosyl hydrolase 43 family.</text>
</comment>
<evidence type="ECO:0000256" key="4">
    <source>
        <dbReference type="ARBA" id="ARBA00023295"/>
    </source>
</evidence>
<gene>
    <name evidence="9" type="ORF">E4U56_001260</name>
</gene>
<keyword evidence="3" id="KW-0119">Carbohydrate metabolism</keyword>